<name>A0A421NUL8_9MOLU</name>
<evidence type="ECO:0000313" key="2">
    <source>
        <dbReference type="EMBL" id="RMI87716.1"/>
    </source>
</evidence>
<dbReference type="KEGG" id="psol:S284_03960"/>
<feature type="domain" description="DJ-1/PfpI" evidence="1">
    <location>
        <begin position="4"/>
        <end position="163"/>
    </location>
</feature>
<gene>
    <name evidence="2" type="primary">thiJ</name>
    <name evidence="2" type="ORF">PSSA1_v1c6210</name>
</gene>
<dbReference type="STRING" id="69896.S284_03960"/>
<organism evidence="2 3">
    <name type="scientific">Candidatus Phytoplasma solani</name>
    <dbReference type="NCBI Taxonomy" id="69896"/>
    <lineage>
        <taxon>Bacteria</taxon>
        <taxon>Bacillati</taxon>
        <taxon>Mycoplasmatota</taxon>
        <taxon>Mollicutes</taxon>
        <taxon>Acholeplasmatales</taxon>
        <taxon>Acholeplasmataceae</taxon>
        <taxon>Candidatus Phytoplasma</taxon>
        <taxon>16SrXII (Stolbur group)</taxon>
    </lineage>
</organism>
<accession>A0A421NUL8</accession>
<dbReference type="EMBL" id="MPBG01000011">
    <property type="protein sequence ID" value="RMI87716.1"/>
    <property type="molecule type" value="Genomic_DNA"/>
</dbReference>
<dbReference type="GO" id="GO:0005737">
    <property type="term" value="C:cytoplasm"/>
    <property type="evidence" value="ECO:0007669"/>
    <property type="project" value="TreeGrafter"/>
</dbReference>
<dbReference type="PANTHER" id="PTHR48094">
    <property type="entry name" value="PROTEIN/NUCLEIC ACID DEGLYCASE DJ-1-RELATED"/>
    <property type="match status" value="1"/>
</dbReference>
<proteinExistence type="predicted"/>
<dbReference type="InterPro" id="IPR029062">
    <property type="entry name" value="Class_I_gatase-like"/>
</dbReference>
<dbReference type="NCBIfam" id="TIGR01383">
    <property type="entry name" value="not_thiJ"/>
    <property type="match status" value="1"/>
</dbReference>
<dbReference type="InterPro" id="IPR002818">
    <property type="entry name" value="DJ-1/PfpI"/>
</dbReference>
<dbReference type="Gene3D" id="3.40.50.880">
    <property type="match status" value="1"/>
</dbReference>
<dbReference type="OrthoDB" id="9800516at2"/>
<reference evidence="3" key="1">
    <citation type="submission" date="2016-11" db="EMBL/GenBank/DDBJ databases">
        <title>Genome sequence of Candidatus Phytoplasma solani strain SA-1.</title>
        <authorList>
            <person name="Haryono M."/>
            <person name="Samarzija I."/>
            <person name="Seruga Music M."/>
            <person name="Hogenhout S."/>
            <person name="Kuo C.-H."/>
        </authorList>
    </citation>
    <scope>NUCLEOTIDE SEQUENCE [LARGE SCALE GENOMIC DNA]</scope>
    <source>
        <strain evidence="3">SA-1</strain>
    </source>
</reference>
<dbReference type="RefSeq" id="WP_023161518.1">
    <property type="nucleotide sequence ID" value="NC_022588.1"/>
</dbReference>
<sequence length="180" mass="19660">MKGLLVLYDGFEDCEALVTRAVLKRANLPLTTATPNTNLEIVSSSGLIIKADCQLDTINSASFDFLIIPGGPYVARIIEKETNLLQLIMQFVQANKVIGAICAAPMFLGKLGLLKNHSFTCFPNCEHFIAGSYLPEQKVVISGQFVTSRSPITVFDFSFALVEALKGKSTALNFQRSMHV</sequence>
<dbReference type="InterPro" id="IPR050325">
    <property type="entry name" value="Prot/Nucl_acid_deglycase"/>
</dbReference>
<dbReference type="AlphaFoldDB" id="A0A421NUL8"/>
<evidence type="ECO:0000313" key="3">
    <source>
        <dbReference type="Proteomes" id="UP000283896"/>
    </source>
</evidence>
<dbReference type="PANTHER" id="PTHR48094:SF12">
    <property type="entry name" value="PARKINSON DISEASE PROTEIN 7 HOMOLOG"/>
    <property type="match status" value="1"/>
</dbReference>
<evidence type="ECO:0000259" key="1">
    <source>
        <dbReference type="Pfam" id="PF01965"/>
    </source>
</evidence>
<dbReference type="SUPFAM" id="SSF52317">
    <property type="entry name" value="Class I glutamine amidotransferase-like"/>
    <property type="match status" value="1"/>
</dbReference>
<comment type="caution">
    <text evidence="2">The sequence shown here is derived from an EMBL/GenBank/DDBJ whole genome shotgun (WGS) entry which is preliminary data.</text>
</comment>
<dbReference type="InterPro" id="IPR006287">
    <property type="entry name" value="DJ-1"/>
</dbReference>
<protein>
    <submittedName>
        <fullName evidence="2">4-methyl-5(B-hydroxyethyl)-thiazole monophosphate biosynthesis enzyme</fullName>
    </submittedName>
</protein>
<keyword evidence="3" id="KW-1185">Reference proteome</keyword>
<dbReference type="Pfam" id="PF01965">
    <property type="entry name" value="DJ-1_PfpI"/>
    <property type="match status" value="1"/>
</dbReference>
<dbReference type="Proteomes" id="UP000283896">
    <property type="component" value="Unassembled WGS sequence"/>
</dbReference>
<dbReference type="CDD" id="cd03135">
    <property type="entry name" value="GATase1_DJ-1"/>
    <property type="match status" value="1"/>
</dbReference>